<dbReference type="GO" id="GO:0030170">
    <property type="term" value="F:pyridoxal phosphate binding"/>
    <property type="evidence" value="ECO:0007669"/>
    <property type="project" value="InterPro"/>
</dbReference>
<evidence type="ECO:0000313" key="7">
    <source>
        <dbReference type="EMBL" id="NMH94298.1"/>
    </source>
</evidence>
<dbReference type="InterPro" id="IPR036388">
    <property type="entry name" value="WH-like_DNA-bd_sf"/>
</dbReference>
<gene>
    <name evidence="7" type="ORF">HF519_22495</name>
</gene>
<evidence type="ECO:0000256" key="2">
    <source>
        <dbReference type="ARBA" id="ARBA00022898"/>
    </source>
</evidence>
<evidence type="ECO:0000256" key="4">
    <source>
        <dbReference type="ARBA" id="ARBA00023125"/>
    </source>
</evidence>
<dbReference type="Pfam" id="PF00392">
    <property type="entry name" value="GntR"/>
    <property type="match status" value="1"/>
</dbReference>
<dbReference type="InterPro" id="IPR015421">
    <property type="entry name" value="PyrdxlP-dep_Trfase_major"/>
</dbReference>
<accession>A0A848DNM1</accession>
<dbReference type="PRINTS" id="PR00035">
    <property type="entry name" value="HTHGNTR"/>
</dbReference>
<dbReference type="InterPro" id="IPR036390">
    <property type="entry name" value="WH_DNA-bd_sf"/>
</dbReference>
<dbReference type="Pfam" id="PF00155">
    <property type="entry name" value="Aminotran_1_2"/>
    <property type="match status" value="1"/>
</dbReference>
<dbReference type="GO" id="GO:0003700">
    <property type="term" value="F:DNA-binding transcription factor activity"/>
    <property type="evidence" value="ECO:0007669"/>
    <property type="project" value="InterPro"/>
</dbReference>
<dbReference type="SUPFAM" id="SSF46785">
    <property type="entry name" value="Winged helix' DNA-binding domain"/>
    <property type="match status" value="1"/>
</dbReference>
<reference evidence="7 8" key="1">
    <citation type="submission" date="2020-04" db="EMBL/GenBank/DDBJ databases">
        <authorList>
            <person name="Klaysubun C."/>
            <person name="Duangmal K."/>
            <person name="Lipun K."/>
        </authorList>
    </citation>
    <scope>NUCLEOTIDE SEQUENCE [LARGE SCALE GENOMIC DNA]</scope>
    <source>
        <strain evidence="7 8">DSM 45300</strain>
    </source>
</reference>
<keyword evidence="3" id="KW-0805">Transcription regulation</keyword>
<keyword evidence="7" id="KW-0032">Aminotransferase</keyword>
<dbReference type="Gene3D" id="3.40.640.10">
    <property type="entry name" value="Type I PLP-dependent aspartate aminotransferase-like (Major domain)"/>
    <property type="match status" value="1"/>
</dbReference>
<dbReference type="PANTHER" id="PTHR46577">
    <property type="entry name" value="HTH-TYPE TRANSCRIPTIONAL REGULATORY PROTEIN GABR"/>
    <property type="match status" value="1"/>
</dbReference>
<dbReference type="SMART" id="SM00345">
    <property type="entry name" value="HTH_GNTR"/>
    <property type="match status" value="1"/>
</dbReference>
<comment type="similarity">
    <text evidence="1">In the C-terminal section; belongs to the class-I pyridoxal-phosphate-dependent aminotransferase family.</text>
</comment>
<evidence type="ECO:0000256" key="5">
    <source>
        <dbReference type="ARBA" id="ARBA00023163"/>
    </source>
</evidence>
<evidence type="ECO:0000256" key="1">
    <source>
        <dbReference type="ARBA" id="ARBA00005384"/>
    </source>
</evidence>
<organism evidence="7 8">
    <name type="scientific">Pseudonocardia bannensis</name>
    <dbReference type="NCBI Taxonomy" id="630973"/>
    <lineage>
        <taxon>Bacteria</taxon>
        <taxon>Bacillati</taxon>
        <taxon>Actinomycetota</taxon>
        <taxon>Actinomycetes</taxon>
        <taxon>Pseudonocardiales</taxon>
        <taxon>Pseudonocardiaceae</taxon>
        <taxon>Pseudonocardia</taxon>
    </lineage>
</organism>
<protein>
    <submittedName>
        <fullName evidence="7">PLP-dependent aminotransferase family protein</fullName>
    </submittedName>
</protein>
<comment type="caution">
    <text evidence="7">The sequence shown here is derived from an EMBL/GenBank/DDBJ whole genome shotgun (WGS) entry which is preliminary data.</text>
</comment>
<dbReference type="InterPro" id="IPR015424">
    <property type="entry name" value="PyrdxlP-dep_Trfase"/>
</dbReference>
<evidence type="ECO:0000259" key="6">
    <source>
        <dbReference type="PROSITE" id="PS50949"/>
    </source>
</evidence>
<name>A0A848DNM1_9PSEU</name>
<dbReference type="PROSITE" id="PS50949">
    <property type="entry name" value="HTH_GNTR"/>
    <property type="match status" value="1"/>
</dbReference>
<keyword evidence="5" id="KW-0804">Transcription</keyword>
<dbReference type="EMBL" id="JAAXKZ010000104">
    <property type="protein sequence ID" value="NMH94298.1"/>
    <property type="molecule type" value="Genomic_DNA"/>
</dbReference>
<dbReference type="Gene3D" id="1.10.10.10">
    <property type="entry name" value="Winged helix-like DNA-binding domain superfamily/Winged helix DNA-binding domain"/>
    <property type="match status" value="1"/>
</dbReference>
<keyword evidence="4" id="KW-0238">DNA-binding</keyword>
<dbReference type="SUPFAM" id="SSF53383">
    <property type="entry name" value="PLP-dependent transferases"/>
    <property type="match status" value="1"/>
</dbReference>
<evidence type="ECO:0000313" key="8">
    <source>
        <dbReference type="Proteomes" id="UP000586918"/>
    </source>
</evidence>
<dbReference type="InterPro" id="IPR004839">
    <property type="entry name" value="Aminotransferase_I/II_large"/>
</dbReference>
<keyword evidence="7" id="KW-0808">Transferase</keyword>
<dbReference type="AlphaFoldDB" id="A0A848DNM1"/>
<sequence length="510" mass="53703">MVSRIGPLLHGQFAESGPVDDIERRISARSFARLLGGWRPSDGRRLAAALTERIRLLVLDGRLSLQTRVPAERELAAALDVSRTTVAAAYDALRDAGFLHSRRGAGSWTRLPDTRPGAPAVAFSPFSPQGDDSLFDLAHAALPAPTEEIRRAAAEALGDLDGYLSGHGYHLHGLPVLRAAIADRFTARGLPTTAEQILVTTGAQHAIALALTALTGPGDRVLVEHPTYPNALDAVHARGGRCVPVALGPDGTWDVDLFTAAVRDAAPRLAYLIPDFQNPTGALMDGTHRAGMVALARRTGTPLLIDETLAELPLDGPAAKAPPSPVAAHGGGESPLLLTVGSASKVFWGGLRIGWIRSSAAMIRRLAALRPAIDLGGAVLDQLVTARLITTVESAAAARRGELAAARDHLLGRLGDLFPGWRPSRPAGGLSLWVDLGAPVSSRLAGSARRHGVLLAAGPRFGLDGAFERYLRLPFTLRPDRVEPALARLTAAWHGLDDTAPTDVEPVAVA</sequence>
<dbReference type="CDD" id="cd00609">
    <property type="entry name" value="AAT_like"/>
    <property type="match status" value="1"/>
</dbReference>
<dbReference type="CDD" id="cd07377">
    <property type="entry name" value="WHTH_GntR"/>
    <property type="match status" value="1"/>
</dbReference>
<dbReference type="PANTHER" id="PTHR46577:SF1">
    <property type="entry name" value="HTH-TYPE TRANSCRIPTIONAL REGULATORY PROTEIN GABR"/>
    <property type="match status" value="1"/>
</dbReference>
<dbReference type="GO" id="GO:0003677">
    <property type="term" value="F:DNA binding"/>
    <property type="evidence" value="ECO:0007669"/>
    <property type="project" value="UniProtKB-KW"/>
</dbReference>
<keyword evidence="2" id="KW-0663">Pyridoxal phosphate</keyword>
<dbReference type="Proteomes" id="UP000586918">
    <property type="component" value="Unassembled WGS sequence"/>
</dbReference>
<proteinExistence type="inferred from homology"/>
<dbReference type="InterPro" id="IPR051446">
    <property type="entry name" value="HTH_trans_reg/aminotransferase"/>
</dbReference>
<dbReference type="InterPro" id="IPR000524">
    <property type="entry name" value="Tscrpt_reg_HTH_GntR"/>
</dbReference>
<feature type="domain" description="HTH gntR-type" evidence="6">
    <location>
        <begin position="44"/>
        <end position="112"/>
    </location>
</feature>
<evidence type="ECO:0000256" key="3">
    <source>
        <dbReference type="ARBA" id="ARBA00023015"/>
    </source>
</evidence>
<keyword evidence="8" id="KW-1185">Reference proteome</keyword>
<dbReference type="GO" id="GO:0008483">
    <property type="term" value="F:transaminase activity"/>
    <property type="evidence" value="ECO:0007669"/>
    <property type="project" value="UniProtKB-KW"/>
</dbReference>